<evidence type="ECO:0000313" key="9">
    <source>
        <dbReference type="EMBL" id="BBJ03618.1"/>
    </source>
</evidence>
<dbReference type="InterPro" id="IPR005900">
    <property type="entry name" value="6-phosphogluconolactonase_DevB"/>
</dbReference>
<dbReference type="EMBL" id="AP019537">
    <property type="protein sequence ID" value="BBJ03618.1"/>
    <property type="molecule type" value="Genomic_DNA"/>
</dbReference>
<dbReference type="Pfam" id="PF01182">
    <property type="entry name" value="Glucosamine_iso"/>
    <property type="match status" value="1"/>
</dbReference>
<comment type="similarity">
    <text evidence="4 7">Belongs to the glucosamine/galactosamine-6-phosphate isomerase family. 6-phosphogluconolactonase subfamily.</text>
</comment>
<comment type="catalytic activity">
    <reaction evidence="1 7">
        <text>6-phospho-D-glucono-1,5-lactone + H2O = 6-phospho-D-gluconate + H(+)</text>
        <dbReference type="Rhea" id="RHEA:12556"/>
        <dbReference type="ChEBI" id="CHEBI:15377"/>
        <dbReference type="ChEBI" id="CHEBI:15378"/>
        <dbReference type="ChEBI" id="CHEBI:57955"/>
        <dbReference type="ChEBI" id="CHEBI:58759"/>
        <dbReference type="EC" id="3.1.1.31"/>
    </reaction>
</comment>
<name>A0A455WDR6_MARNT</name>
<dbReference type="InterPro" id="IPR039104">
    <property type="entry name" value="6PGL"/>
</dbReference>
<comment type="pathway">
    <text evidence="3 7">Carbohydrate degradation; pentose phosphate pathway; D-ribulose 5-phosphate from D-glucose 6-phosphate (oxidative stage): step 2/3.</text>
</comment>
<protein>
    <recommendedName>
        <fullName evidence="6 7">6-phosphogluconolactonase</fullName>
        <shortName evidence="7">6PGL</shortName>
        <ecNumber evidence="5 7">3.1.1.31</ecNumber>
    </recommendedName>
</protein>
<dbReference type="GO" id="GO:0017057">
    <property type="term" value="F:6-phosphogluconolactonase activity"/>
    <property type="evidence" value="ECO:0007669"/>
    <property type="project" value="UniProtKB-UniRule"/>
</dbReference>
<evidence type="ECO:0000256" key="5">
    <source>
        <dbReference type="ARBA" id="ARBA00013198"/>
    </source>
</evidence>
<evidence type="ECO:0000256" key="2">
    <source>
        <dbReference type="ARBA" id="ARBA00002681"/>
    </source>
</evidence>
<keyword evidence="7" id="KW-0378">Hydrolase</keyword>
<accession>A0A455WDR6</accession>
<feature type="domain" description="Glucosamine/galactosamine-6-phosphate isomerase" evidence="8">
    <location>
        <begin position="18"/>
        <end position="237"/>
    </location>
</feature>
<dbReference type="PANTHER" id="PTHR11054:SF0">
    <property type="entry name" value="6-PHOSPHOGLUCONOLACTONASE"/>
    <property type="match status" value="1"/>
</dbReference>
<dbReference type="Gene3D" id="3.40.50.1360">
    <property type="match status" value="1"/>
</dbReference>
<comment type="function">
    <text evidence="2 7">Hydrolysis of 6-phosphogluconolactone to 6-phosphogluconate.</text>
</comment>
<evidence type="ECO:0000256" key="1">
    <source>
        <dbReference type="ARBA" id="ARBA00000832"/>
    </source>
</evidence>
<dbReference type="GO" id="GO:0006098">
    <property type="term" value="P:pentose-phosphate shunt"/>
    <property type="evidence" value="ECO:0007669"/>
    <property type="project" value="UniProtKB-UniPathway"/>
</dbReference>
<evidence type="ECO:0000256" key="3">
    <source>
        <dbReference type="ARBA" id="ARBA00004961"/>
    </source>
</evidence>
<dbReference type="SUPFAM" id="SSF100950">
    <property type="entry name" value="NagB/RpiA/CoA transferase-like"/>
    <property type="match status" value="1"/>
</dbReference>
<organism evidence="9">
    <name type="scientific">Marinobacter nauticus</name>
    <name type="common">Marinobacter hydrocarbonoclasticus</name>
    <name type="synonym">Marinobacter aquaeolei</name>
    <dbReference type="NCBI Taxonomy" id="2743"/>
    <lineage>
        <taxon>Bacteria</taxon>
        <taxon>Pseudomonadati</taxon>
        <taxon>Pseudomonadota</taxon>
        <taxon>Gammaproteobacteria</taxon>
        <taxon>Pseudomonadales</taxon>
        <taxon>Marinobacteraceae</taxon>
        <taxon>Marinobacter</taxon>
    </lineage>
</organism>
<sequence length="240" mass="25892">MKMPDMPLPDGVTLESGEDPQEVAEALAADVAGFLVQRLERADRASLVVSGGSTPLPFFRALSQVDLDWSRVDVLLADERWVPEGDPASNTTLVRENLLQNKAADANFLSLKQVGATPEEGLPRVRSALAGLKLPLDVLILGMGNDGHTASLFPDAPELPEAMDLESRDLVLAMNPPSQAQQRITLTRPVLAGARYTALHLKGNDKLDTLAAAMARPEAIMAMPVRAFLKPGLKVFWSPR</sequence>
<dbReference type="GO" id="GO:0005975">
    <property type="term" value="P:carbohydrate metabolic process"/>
    <property type="evidence" value="ECO:0007669"/>
    <property type="project" value="UniProtKB-UniRule"/>
</dbReference>
<gene>
    <name evidence="7 9" type="primary">pgl</name>
    <name evidence="9" type="ORF">YBY_14660</name>
</gene>
<evidence type="ECO:0000256" key="6">
    <source>
        <dbReference type="ARBA" id="ARBA00020337"/>
    </source>
</evidence>
<dbReference type="UniPathway" id="UPA00115">
    <property type="reaction ID" value="UER00409"/>
</dbReference>
<dbReference type="AlphaFoldDB" id="A0A455WDR6"/>
<evidence type="ECO:0000256" key="7">
    <source>
        <dbReference type="RuleBase" id="RU365095"/>
    </source>
</evidence>
<dbReference type="InterPro" id="IPR037171">
    <property type="entry name" value="NagB/RpiA_transferase-like"/>
</dbReference>
<evidence type="ECO:0000256" key="4">
    <source>
        <dbReference type="ARBA" id="ARBA00010662"/>
    </source>
</evidence>
<dbReference type="PANTHER" id="PTHR11054">
    <property type="entry name" value="6-PHOSPHOGLUCONOLACTONASE"/>
    <property type="match status" value="1"/>
</dbReference>
<evidence type="ECO:0000259" key="8">
    <source>
        <dbReference type="Pfam" id="PF01182"/>
    </source>
</evidence>
<dbReference type="NCBIfam" id="TIGR01198">
    <property type="entry name" value="pgl"/>
    <property type="match status" value="1"/>
</dbReference>
<dbReference type="InterPro" id="IPR006148">
    <property type="entry name" value="Glc/Gal-6P_isomerase"/>
</dbReference>
<proteinExistence type="inferred from homology"/>
<dbReference type="CDD" id="cd01400">
    <property type="entry name" value="6PGL"/>
    <property type="match status" value="1"/>
</dbReference>
<dbReference type="EC" id="3.1.1.31" evidence="5 7"/>
<reference evidence="9" key="1">
    <citation type="submission" date="2019-03" db="EMBL/GenBank/DDBJ databases">
        <title>Whole genome analysis of nitrate-reducing bacteria Marinobacter hydrocarbonoclasticus YB03.</title>
        <authorList>
            <person name="Azam A.H."/>
            <person name="Yuk S.R."/>
            <person name="Kamarisima K."/>
            <person name="Miyanaga K."/>
            <person name="Tanji Y."/>
        </authorList>
    </citation>
    <scope>NUCLEOTIDE SEQUENCE</scope>
    <source>
        <strain evidence="9">YB03</strain>
    </source>
</reference>